<dbReference type="AlphaFoldDB" id="A0A2I0W285"/>
<reference evidence="1 2" key="2">
    <citation type="journal article" date="2017" name="Nature">
        <title>The Apostasia genome and the evolution of orchids.</title>
        <authorList>
            <person name="Zhang G.Q."/>
            <person name="Liu K.W."/>
            <person name="Li Z."/>
            <person name="Lohaus R."/>
            <person name="Hsiao Y.Y."/>
            <person name="Niu S.C."/>
            <person name="Wang J.Y."/>
            <person name="Lin Y.C."/>
            <person name="Xu Q."/>
            <person name="Chen L.J."/>
            <person name="Yoshida K."/>
            <person name="Fujiwara S."/>
            <person name="Wang Z.W."/>
            <person name="Zhang Y.Q."/>
            <person name="Mitsuda N."/>
            <person name="Wang M."/>
            <person name="Liu G.H."/>
            <person name="Pecoraro L."/>
            <person name="Huang H.X."/>
            <person name="Xiao X.J."/>
            <person name="Lin M."/>
            <person name="Wu X.Y."/>
            <person name="Wu W.L."/>
            <person name="Chen Y.Y."/>
            <person name="Chang S.B."/>
            <person name="Sakamoto S."/>
            <person name="Ohme-Takagi M."/>
            <person name="Yagi M."/>
            <person name="Zeng S.J."/>
            <person name="Shen C.Y."/>
            <person name="Yeh C.M."/>
            <person name="Luo Y.B."/>
            <person name="Tsai W.C."/>
            <person name="Van de Peer Y."/>
            <person name="Liu Z.J."/>
        </authorList>
    </citation>
    <scope>NUCLEOTIDE SEQUENCE [LARGE SCALE GENOMIC DNA]</scope>
    <source>
        <tissue evidence="1">The whole plant</tissue>
    </source>
</reference>
<organism evidence="1 2">
    <name type="scientific">Dendrobium catenatum</name>
    <dbReference type="NCBI Taxonomy" id="906689"/>
    <lineage>
        <taxon>Eukaryota</taxon>
        <taxon>Viridiplantae</taxon>
        <taxon>Streptophyta</taxon>
        <taxon>Embryophyta</taxon>
        <taxon>Tracheophyta</taxon>
        <taxon>Spermatophyta</taxon>
        <taxon>Magnoliopsida</taxon>
        <taxon>Liliopsida</taxon>
        <taxon>Asparagales</taxon>
        <taxon>Orchidaceae</taxon>
        <taxon>Epidendroideae</taxon>
        <taxon>Malaxideae</taxon>
        <taxon>Dendrobiinae</taxon>
        <taxon>Dendrobium</taxon>
    </lineage>
</organism>
<keyword evidence="2" id="KW-1185">Reference proteome</keyword>
<proteinExistence type="predicted"/>
<reference evidence="1 2" key="1">
    <citation type="journal article" date="2016" name="Sci. Rep.">
        <title>The Dendrobium catenatum Lindl. genome sequence provides insights into polysaccharide synthase, floral development and adaptive evolution.</title>
        <authorList>
            <person name="Zhang G.Q."/>
            <person name="Xu Q."/>
            <person name="Bian C."/>
            <person name="Tsai W.C."/>
            <person name="Yeh C.M."/>
            <person name="Liu K.W."/>
            <person name="Yoshida K."/>
            <person name="Zhang L.S."/>
            <person name="Chang S.B."/>
            <person name="Chen F."/>
            <person name="Shi Y."/>
            <person name="Su Y.Y."/>
            <person name="Zhang Y.Q."/>
            <person name="Chen L.J."/>
            <person name="Yin Y."/>
            <person name="Lin M."/>
            <person name="Huang H."/>
            <person name="Deng H."/>
            <person name="Wang Z.W."/>
            <person name="Zhu S.L."/>
            <person name="Zhao X."/>
            <person name="Deng C."/>
            <person name="Niu S.C."/>
            <person name="Huang J."/>
            <person name="Wang M."/>
            <person name="Liu G.H."/>
            <person name="Yang H.J."/>
            <person name="Xiao X.J."/>
            <person name="Hsiao Y.Y."/>
            <person name="Wu W.L."/>
            <person name="Chen Y.Y."/>
            <person name="Mitsuda N."/>
            <person name="Ohme-Takagi M."/>
            <person name="Luo Y.B."/>
            <person name="Van de Peer Y."/>
            <person name="Liu Z.J."/>
        </authorList>
    </citation>
    <scope>NUCLEOTIDE SEQUENCE [LARGE SCALE GENOMIC DNA]</scope>
    <source>
        <tissue evidence="1">The whole plant</tissue>
    </source>
</reference>
<accession>A0A2I0W285</accession>
<evidence type="ECO:0000313" key="2">
    <source>
        <dbReference type="Proteomes" id="UP000233837"/>
    </source>
</evidence>
<sequence>MGMLWSWSSLRIESVRAGDRKEIRTGPVRRREVTGCGSHLRWRYANCQEEIGQWVFCDLETSRANGECEGGSDGLCMRMGDGACELEEMERLFVWGRSHAN</sequence>
<name>A0A2I0W285_9ASPA</name>
<dbReference type="EMBL" id="KZ502999">
    <property type="protein sequence ID" value="PKU69775.1"/>
    <property type="molecule type" value="Genomic_DNA"/>
</dbReference>
<protein>
    <submittedName>
        <fullName evidence="1">Uncharacterized protein</fullName>
    </submittedName>
</protein>
<dbReference type="Proteomes" id="UP000233837">
    <property type="component" value="Unassembled WGS sequence"/>
</dbReference>
<evidence type="ECO:0000313" key="1">
    <source>
        <dbReference type="EMBL" id="PKU69775.1"/>
    </source>
</evidence>
<gene>
    <name evidence="1" type="ORF">MA16_Dca019051</name>
</gene>